<dbReference type="PIRSF" id="PIRSF001093">
    <property type="entry name" value="B-hxosamndse_ab_euk"/>
    <property type="match status" value="1"/>
</dbReference>
<feature type="disulfide bond" evidence="12">
    <location>
        <begin position="527"/>
        <end position="545"/>
    </location>
</feature>
<feature type="transmembrane region" description="Helical" evidence="13">
    <location>
        <begin position="6"/>
        <end position="22"/>
    </location>
</feature>
<dbReference type="AlphaFoldDB" id="A0A8S1BVA9"/>
<organism evidence="16 17">
    <name type="scientific">Arctia plantaginis</name>
    <name type="common">Wood tiger moth</name>
    <name type="synonym">Phalaena plantaginis</name>
    <dbReference type="NCBI Taxonomy" id="874455"/>
    <lineage>
        <taxon>Eukaryota</taxon>
        <taxon>Metazoa</taxon>
        <taxon>Ecdysozoa</taxon>
        <taxon>Arthropoda</taxon>
        <taxon>Hexapoda</taxon>
        <taxon>Insecta</taxon>
        <taxon>Pterygota</taxon>
        <taxon>Neoptera</taxon>
        <taxon>Endopterygota</taxon>
        <taxon>Lepidoptera</taxon>
        <taxon>Glossata</taxon>
        <taxon>Ditrysia</taxon>
        <taxon>Noctuoidea</taxon>
        <taxon>Erebidae</taxon>
        <taxon>Arctiinae</taxon>
        <taxon>Arctia</taxon>
    </lineage>
</organism>
<evidence type="ECO:0000259" key="15">
    <source>
        <dbReference type="Pfam" id="PF14845"/>
    </source>
</evidence>
<accession>A0A8S1BVA9</accession>
<comment type="similarity">
    <text evidence="2 10">Belongs to the glycosyl hydrolase 20 family.</text>
</comment>
<dbReference type="InterPro" id="IPR025705">
    <property type="entry name" value="Beta_hexosaminidase_sua/sub"/>
</dbReference>
<dbReference type="InterPro" id="IPR029019">
    <property type="entry name" value="HEX_eukaryotic_N"/>
</dbReference>
<dbReference type="FunFam" id="3.20.20.80:FF:000063">
    <property type="entry name" value="Beta-hexosaminidase"/>
    <property type="match status" value="1"/>
</dbReference>
<dbReference type="PANTHER" id="PTHR22600">
    <property type="entry name" value="BETA-HEXOSAMINIDASE"/>
    <property type="match status" value="1"/>
</dbReference>
<evidence type="ECO:0000256" key="9">
    <source>
        <dbReference type="ARBA" id="ARBA00023326"/>
    </source>
</evidence>
<evidence type="ECO:0000313" key="16">
    <source>
        <dbReference type="EMBL" id="CAB3261113.1"/>
    </source>
</evidence>
<dbReference type="GO" id="GO:0016020">
    <property type="term" value="C:membrane"/>
    <property type="evidence" value="ECO:0007669"/>
    <property type="project" value="TreeGrafter"/>
</dbReference>
<keyword evidence="9" id="KW-0624">Polysaccharide degradation</keyword>
<evidence type="ECO:0000256" key="13">
    <source>
        <dbReference type="SAM" id="Phobius"/>
    </source>
</evidence>
<dbReference type="InterPro" id="IPR017853">
    <property type="entry name" value="GH"/>
</dbReference>
<sequence>MLRHVIIFNALSVILVASIIIVEPGPKYPPTKGEVWPKPQQQIKRDTYYKLRPLAFNFTVSGETCHILKSAINRYYNVIRGLHRIAWNHIKKHLKHTPKHTNVTDVNFQGSIKELQIKIRSPCEEHPQMDMDEVYNLNVSAVSTLSSDSIWGALRGMETFVQLLYLSDDYKAVFINATDIVDYPRYPHRGLLIDTSRHYISVSNILKTLDAMEMNKMNVLHWHIVDDQSFPYQSEKFPQLSAQGAYTPSMIYTKNNINHIVNYARDRGIRVLPEFDVPGHTRSWGVAYPKILTKCYQLDELIGLGPMDPSKNITYKLIGELFQEIQQLFPEKYFHVGGDEVELSCWESNPEILMFMRDNNMTKTSDLHAYFMNKIIPLLGENSKPIVWQEVFDEGVPLRDAIVQVWKSEDYNTLVQILKAGHKLIYSASWYLDHLQSGGDWIDYYKVDPRQMIPSFHAKVNLDDIVGGEACMWGEVVDDRNIQSRVWPRTSAVAEKLWSPELQHHRYGYYSYNPPQDVFHRLEEHSCRMNRRGVYAQPPNGPGFCVTE</sequence>
<dbReference type="GO" id="GO:0005764">
    <property type="term" value="C:lysosome"/>
    <property type="evidence" value="ECO:0007669"/>
    <property type="project" value="TreeGrafter"/>
</dbReference>
<dbReference type="GO" id="GO:0006032">
    <property type="term" value="P:chitin catabolic process"/>
    <property type="evidence" value="ECO:0007669"/>
    <property type="project" value="UniProtKB-KW"/>
</dbReference>
<dbReference type="Pfam" id="PF14845">
    <property type="entry name" value="Glycohydro_20b2"/>
    <property type="match status" value="1"/>
</dbReference>
<dbReference type="InterPro" id="IPR029018">
    <property type="entry name" value="Hex-like_dom2"/>
</dbReference>
<dbReference type="GO" id="GO:0030203">
    <property type="term" value="P:glycosaminoglycan metabolic process"/>
    <property type="evidence" value="ECO:0007669"/>
    <property type="project" value="TreeGrafter"/>
</dbReference>
<evidence type="ECO:0000313" key="17">
    <source>
        <dbReference type="Proteomes" id="UP000494106"/>
    </source>
</evidence>
<feature type="domain" description="Glycoside hydrolase family 20 catalytic" evidence="14">
    <location>
        <begin position="186"/>
        <end position="500"/>
    </location>
</feature>
<keyword evidence="5" id="KW-0146">Chitin degradation</keyword>
<dbReference type="GO" id="GO:0000272">
    <property type="term" value="P:polysaccharide catabolic process"/>
    <property type="evidence" value="ECO:0007669"/>
    <property type="project" value="UniProtKB-KW"/>
</dbReference>
<dbReference type="SUPFAM" id="SSF51445">
    <property type="entry name" value="(Trans)glycosidases"/>
    <property type="match status" value="1"/>
</dbReference>
<evidence type="ECO:0000256" key="7">
    <source>
        <dbReference type="ARBA" id="ARBA00023277"/>
    </source>
</evidence>
<evidence type="ECO:0000256" key="11">
    <source>
        <dbReference type="PIRSR" id="PIRSR001093-1"/>
    </source>
</evidence>
<dbReference type="InterPro" id="IPR015883">
    <property type="entry name" value="Glyco_hydro_20_cat"/>
</dbReference>
<dbReference type="Pfam" id="PF00728">
    <property type="entry name" value="Glyco_hydro_20"/>
    <property type="match status" value="1"/>
</dbReference>
<keyword evidence="17" id="KW-1185">Reference proteome</keyword>
<comment type="caution">
    <text evidence="16">The sequence shown here is derived from an EMBL/GenBank/DDBJ whole genome shotgun (WGS) entry which is preliminary data.</text>
</comment>
<evidence type="ECO:0000256" key="4">
    <source>
        <dbReference type="ARBA" id="ARBA00022801"/>
    </source>
</evidence>
<dbReference type="Gene3D" id="3.30.379.10">
    <property type="entry name" value="Chitobiase/beta-hexosaminidase domain 2-like"/>
    <property type="match status" value="1"/>
</dbReference>
<evidence type="ECO:0000256" key="3">
    <source>
        <dbReference type="ARBA" id="ARBA00022729"/>
    </source>
</evidence>
<dbReference type="GO" id="GO:0006689">
    <property type="term" value="P:ganglioside catabolic process"/>
    <property type="evidence" value="ECO:0007669"/>
    <property type="project" value="TreeGrafter"/>
</dbReference>
<dbReference type="GO" id="GO:0004563">
    <property type="term" value="F:beta-N-acetylhexosaminidase activity"/>
    <property type="evidence" value="ECO:0007669"/>
    <property type="project" value="UniProtKB-EC"/>
</dbReference>
<keyword evidence="12" id="KW-1015">Disulfide bond</keyword>
<keyword evidence="6" id="KW-0325">Glycoprotein</keyword>
<dbReference type="Gene3D" id="3.20.20.80">
    <property type="entry name" value="Glycosidases"/>
    <property type="match status" value="1"/>
</dbReference>
<evidence type="ECO:0000256" key="10">
    <source>
        <dbReference type="PIRNR" id="PIRNR001093"/>
    </source>
</evidence>
<dbReference type="Proteomes" id="UP000494106">
    <property type="component" value="Unassembled WGS sequence"/>
</dbReference>
<keyword evidence="13" id="KW-0472">Membrane</keyword>
<evidence type="ECO:0000256" key="1">
    <source>
        <dbReference type="ARBA" id="ARBA00001231"/>
    </source>
</evidence>
<feature type="active site" description="Proton donor" evidence="11">
    <location>
        <position position="340"/>
    </location>
</feature>
<reference evidence="16 17" key="1">
    <citation type="submission" date="2020-04" db="EMBL/GenBank/DDBJ databases">
        <authorList>
            <person name="Wallbank WR R."/>
            <person name="Pardo Diaz C."/>
            <person name="Kozak K."/>
            <person name="Martin S."/>
            <person name="Jiggins C."/>
            <person name="Moest M."/>
            <person name="Warren A I."/>
            <person name="Byers J.R.P. K."/>
            <person name="Montejo-Kovacevich G."/>
            <person name="Yen C E."/>
        </authorList>
    </citation>
    <scope>NUCLEOTIDE SEQUENCE [LARGE SCALE GENOMIC DNA]</scope>
</reference>
<keyword evidence="4 10" id="KW-0378">Hydrolase</keyword>
<feature type="disulfide bond" evidence="12">
    <location>
        <begin position="65"/>
        <end position="123"/>
    </location>
</feature>
<evidence type="ECO:0000256" key="6">
    <source>
        <dbReference type="ARBA" id="ARBA00023180"/>
    </source>
</evidence>
<dbReference type="PRINTS" id="PR00738">
    <property type="entry name" value="GLHYDRLASE20"/>
</dbReference>
<evidence type="ECO:0000259" key="14">
    <source>
        <dbReference type="Pfam" id="PF00728"/>
    </source>
</evidence>
<keyword evidence="13" id="KW-0812">Transmembrane</keyword>
<keyword evidence="3" id="KW-0732">Signal</keyword>
<evidence type="ECO:0000256" key="12">
    <source>
        <dbReference type="PIRSR" id="PIRSR001093-2"/>
    </source>
</evidence>
<proteinExistence type="inferred from homology"/>
<dbReference type="CDD" id="cd06562">
    <property type="entry name" value="GH20_HexA_HexB-like"/>
    <property type="match status" value="1"/>
</dbReference>
<protein>
    <recommendedName>
        <fullName evidence="10">Beta-hexosaminidase</fullName>
        <ecNumber evidence="10">3.2.1.52</ecNumber>
    </recommendedName>
</protein>
<name>A0A8S1BVA9_ARCPL</name>
<feature type="disulfide bond" evidence="12">
    <location>
        <begin position="295"/>
        <end position="345"/>
    </location>
</feature>
<gene>
    <name evidence="16" type="ORF">APLA_LOCUS17654</name>
</gene>
<dbReference type="SUPFAM" id="SSF55545">
    <property type="entry name" value="beta-N-acetylhexosaminidase-like domain"/>
    <property type="match status" value="1"/>
</dbReference>
<feature type="domain" description="Beta-hexosaminidase eukaryotic type N-terminal" evidence="15">
    <location>
        <begin position="35"/>
        <end position="163"/>
    </location>
</feature>
<comment type="catalytic activity">
    <reaction evidence="1 10">
        <text>Hydrolysis of terminal non-reducing N-acetyl-D-hexosamine residues in N-acetyl-beta-D-hexosaminides.</text>
        <dbReference type="EC" id="3.2.1.52"/>
    </reaction>
</comment>
<dbReference type="PANTHER" id="PTHR22600:SF21">
    <property type="entry name" value="BETA-HEXOSAMINIDASE A"/>
    <property type="match status" value="1"/>
</dbReference>
<evidence type="ECO:0000256" key="5">
    <source>
        <dbReference type="ARBA" id="ARBA00023024"/>
    </source>
</evidence>
<dbReference type="OrthoDB" id="428480at2759"/>
<dbReference type="EC" id="3.2.1.52" evidence="10"/>
<evidence type="ECO:0000256" key="2">
    <source>
        <dbReference type="ARBA" id="ARBA00006285"/>
    </source>
</evidence>
<keyword evidence="8 10" id="KW-0326">Glycosidase</keyword>
<evidence type="ECO:0000256" key="8">
    <source>
        <dbReference type="ARBA" id="ARBA00023295"/>
    </source>
</evidence>
<keyword evidence="13" id="KW-1133">Transmembrane helix</keyword>
<dbReference type="EMBL" id="CADEBC010000858">
    <property type="protein sequence ID" value="CAB3261113.1"/>
    <property type="molecule type" value="Genomic_DNA"/>
</dbReference>
<keyword evidence="7" id="KW-0119">Carbohydrate metabolism</keyword>